<organism evidence="1 2">
    <name type="scientific">Strigops habroptila</name>
    <name type="common">Kakapo</name>
    <dbReference type="NCBI Taxonomy" id="2489341"/>
    <lineage>
        <taxon>Eukaryota</taxon>
        <taxon>Metazoa</taxon>
        <taxon>Chordata</taxon>
        <taxon>Craniata</taxon>
        <taxon>Vertebrata</taxon>
        <taxon>Euteleostomi</taxon>
        <taxon>Archelosauria</taxon>
        <taxon>Archosauria</taxon>
        <taxon>Dinosauria</taxon>
        <taxon>Saurischia</taxon>
        <taxon>Theropoda</taxon>
        <taxon>Coelurosauria</taxon>
        <taxon>Aves</taxon>
        <taxon>Neognathae</taxon>
        <taxon>Neoaves</taxon>
        <taxon>Telluraves</taxon>
        <taxon>Australaves</taxon>
        <taxon>Psittaciformes</taxon>
        <taxon>Psittacidae</taxon>
        <taxon>Strigops</taxon>
    </lineage>
</organism>
<accession>A0A672U8M6</accession>
<proteinExistence type="predicted"/>
<dbReference type="Proteomes" id="UP000472266">
    <property type="component" value="Chromosome 22"/>
</dbReference>
<reference evidence="1" key="3">
    <citation type="submission" date="2025-09" db="UniProtKB">
        <authorList>
            <consortium name="Ensembl"/>
        </authorList>
    </citation>
    <scope>IDENTIFICATION</scope>
</reference>
<protein>
    <submittedName>
        <fullName evidence="1">Uncharacterized protein</fullName>
    </submittedName>
</protein>
<reference evidence="1 2" key="1">
    <citation type="submission" date="2019-11" db="EMBL/GenBank/DDBJ databases">
        <title>Strigops habroptila (kakapo) genome, bStrHab1, primary haplotype, v2.</title>
        <authorList>
            <person name="Jarvis E.D."/>
            <person name="Howard J."/>
            <person name="Rhie A."/>
            <person name="Phillippy A."/>
            <person name="Korlach J."/>
            <person name="Digby A."/>
            <person name="Iorns D."/>
            <person name="Eason D."/>
            <person name="Robertson B."/>
            <person name="Raemaekers T."/>
            <person name="Howe K."/>
            <person name="Lewin H."/>
            <person name="Damas J."/>
            <person name="Hastie A."/>
            <person name="Tracey A."/>
            <person name="Chow W."/>
            <person name="Fedrigo O."/>
        </authorList>
    </citation>
    <scope>NUCLEOTIDE SEQUENCE [LARGE SCALE GENOMIC DNA]</scope>
</reference>
<evidence type="ECO:0000313" key="2">
    <source>
        <dbReference type="Proteomes" id="UP000472266"/>
    </source>
</evidence>
<dbReference type="Ensembl" id="ENSSHBT00005012739.1">
    <property type="protein sequence ID" value="ENSSHBP00005010575.1"/>
    <property type="gene ID" value="ENSSHBG00005009204.1"/>
</dbReference>
<sequence length="71" mass="7499">LCSAITAPLSFPPAFALRFYPWHGSEASGQSSRGPARRLHARGPVLGSPSVPLCMQTWAGGSCRARHILPG</sequence>
<reference evidence="1" key="2">
    <citation type="submission" date="2025-08" db="UniProtKB">
        <authorList>
            <consortium name="Ensembl"/>
        </authorList>
    </citation>
    <scope>IDENTIFICATION</scope>
</reference>
<dbReference type="AlphaFoldDB" id="A0A672U8M6"/>
<name>A0A672U8M6_STRHB</name>
<dbReference type="InParanoid" id="A0A672U8M6"/>
<evidence type="ECO:0000313" key="1">
    <source>
        <dbReference type="Ensembl" id="ENSSHBP00005010575.1"/>
    </source>
</evidence>
<keyword evidence="2" id="KW-1185">Reference proteome</keyword>